<gene>
    <name evidence="1" type="ORF">CCUR1050_LOCUS20566</name>
</gene>
<name>A0A7S0MLM6_9CRYP</name>
<organism evidence="1">
    <name type="scientific">Cryptomonas curvata</name>
    <dbReference type="NCBI Taxonomy" id="233186"/>
    <lineage>
        <taxon>Eukaryota</taxon>
        <taxon>Cryptophyceae</taxon>
        <taxon>Cryptomonadales</taxon>
        <taxon>Cryptomonadaceae</taxon>
        <taxon>Cryptomonas</taxon>
    </lineage>
</organism>
<protein>
    <submittedName>
        <fullName evidence="1">Uncharacterized protein</fullName>
    </submittedName>
</protein>
<dbReference type="AlphaFoldDB" id="A0A7S0MLM6"/>
<accession>A0A7S0MLM6</accession>
<sequence length="149" mass="16577">MNTLQCQTILIDQNTSRRESKSSISALSMDSIKRIWINDFLVNNIQNGSNEPRQLQSTGFTDFLIYDSVQNAADSGLDYLEAEAGLNYLLGDGEELDYTDGFSQQRFIWNGIEHARLSGLGDYAAGEVNHARQARRLPSAALRSLSNSI</sequence>
<evidence type="ECO:0000313" key="1">
    <source>
        <dbReference type="EMBL" id="CAD8642882.1"/>
    </source>
</evidence>
<proteinExistence type="predicted"/>
<dbReference type="EMBL" id="HBEZ01037400">
    <property type="protein sequence ID" value="CAD8642882.1"/>
    <property type="molecule type" value="Transcribed_RNA"/>
</dbReference>
<reference evidence="1" key="1">
    <citation type="submission" date="2021-01" db="EMBL/GenBank/DDBJ databases">
        <authorList>
            <person name="Corre E."/>
            <person name="Pelletier E."/>
            <person name="Niang G."/>
            <person name="Scheremetjew M."/>
            <person name="Finn R."/>
            <person name="Kale V."/>
            <person name="Holt S."/>
            <person name="Cochrane G."/>
            <person name="Meng A."/>
            <person name="Brown T."/>
            <person name="Cohen L."/>
        </authorList>
    </citation>
    <scope>NUCLEOTIDE SEQUENCE</scope>
    <source>
        <strain evidence="1">CCAP979/52</strain>
    </source>
</reference>